<dbReference type="EMBL" id="KN786732">
    <property type="protein sequence ID" value="KIH43343.1"/>
    <property type="molecule type" value="Genomic_DNA"/>
</dbReference>
<dbReference type="PANTHER" id="PTHR43721">
    <property type="entry name" value="ELONGATION FACTOR TU-RELATED"/>
    <property type="match status" value="1"/>
</dbReference>
<sequence length="140" mass="15423">MFAAEHVYSIQGRGTVITGKLERGTLKRGDKIEIVGCDRENTKSVISGLESFRKTVEQAEPGDQLGVLLRGLGPKDVRRGCVLLPQGHKHKVTDKVKAQIATQFLLQRDLGHNLAPAERGTNLVFITFWIPGTTFVQNSD</sequence>
<dbReference type="GO" id="GO:0003746">
    <property type="term" value="F:translation elongation factor activity"/>
    <property type="evidence" value="ECO:0007669"/>
    <property type="project" value="UniProtKB-KW"/>
</dbReference>
<dbReference type="Proteomes" id="UP000054047">
    <property type="component" value="Unassembled WGS sequence"/>
</dbReference>
<dbReference type="GO" id="GO:0005525">
    <property type="term" value="F:GTP binding"/>
    <property type="evidence" value="ECO:0007669"/>
    <property type="project" value="UniProtKB-KW"/>
</dbReference>
<evidence type="ECO:0000313" key="8">
    <source>
        <dbReference type="Proteomes" id="UP000054047"/>
    </source>
</evidence>
<dbReference type="GO" id="GO:0070125">
    <property type="term" value="P:mitochondrial translational elongation"/>
    <property type="evidence" value="ECO:0007669"/>
    <property type="project" value="TreeGrafter"/>
</dbReference>
<keyword evidence="4" id="KW-0496">Mitochondrion</keyword>
<reference evidence="7 8" key="1">
    <citation type="submission" date="2013-12" db="EMBL/GenBank/DDBJ databases">
        <title>Draft genome of the parsitic nematode Ancylostoma duodenale.</title>
        <authorList>
            <person name="Mitreva M."/>
        </authorList>
    </citation>
    <scope>NUCLEOTIDE SEQUENCE [LARGE SCALE GENOMIC DNA]</scope>
    <source>
        <strain evidence="7 8">Zhejiang</strain>
    </source>
</reference>
<dbReference type="CDD" id="cd03697">
    <property type="entry name" value="EFTU_II"/>
    <property type="match status" value="1"/>
</dbReference>
<dbReference type="InterPro" id="IPR033720">
    <property type="entry name" value="EFTU_2"/>
</dbReference>
<dbReference type="FunFam" id="2.40.30.10:FF:000102">
    <property type="entry name" value="Translation elongation factor Tu"/>
    <property type="match status" value="1"/>
</dbReference>
<keyword evidence="2 7" id="KW-0251">Elongation factor</keyword>
<evidence type="ECO:0000313" key="7">
    <source>
        <dbReference type="EMBL" id="KIH43343.1"/>
    </source>
</evidence>
<dbReference type="InterPro" id="IPR004161">
    <property type="entry name" value="EFTu-like_2"/>
</dbReference>
<feature type="domain" description="Translation elongation factor EFTu-like" evidence="6">
    <location>
        <begin position="14"/>
        <end position="83"/>
    </location>
</feature>
<keyword evidence="3" id="KW-0648">Protein biosynthesis</keyword>
<dbReference type="PANTHER" id="PTHR43721:SF36">
    <property type="entry name" value="ELONGATION FACTOR TU, MITOCHONDRIAL"/>
    <property type="match status" value="1"/>
</dbReference>
<proteinExistence type="predicted"/>
<gene>
    <name evidence="7" type="ORF">ANCDUO_26654</name>
</gene>
<dbReference type="InterPro" id="IPR009000">
    <property type="entry name" value="Transl_B-barrel_sf"/>
</dbReference>
<name>A0A0C2BHW2_9BILA</name>
<evidence type="ECO:0000256" key="1">
    <source>
        <dbReference type="ARBA" id="ARBA00022741"/>
    </source>
</evidence>
<evidence type="ECO:0000256" key="5">
    <source>
        <dbReference type="ARBA" id="ARBA00023134"/>
    </source>
</evidence>
<accession>A0A0C2BHW2</accession>
<dbReference type="Pfam" id="PF03144">
    <property type="entry name" value="GTP_EFTU_D2"/>
    <property type="match status" value="1"/>
</dbReference>
<keyword evidence="5" id="KW-0342">GTP-binding</keyword>
<dbReference type="SUPFAM" id="SSF50447">
    <property type="entry name" value="Translation proteins"/>
    <property type="match status" value="1"/>
</dbReference>
<dbReference type="AlphaFoldDB" id="A0A0C2BHW2"/>
<evidence type="ECO:0000256" key="2">
    <source>
        <dbReference type="ARBA" id="ARBA00022768"/>
    </source>
</evidence>
<evidence type="ECO:0000259" key="6">
    <source>
        <dbReference type="Pfam" id="PF03144"/>
    </source>
</evidence>
<keyword evidence="1" id="KW-0547">Nucleotide-binding</keyword>
<organism evidence="7 8">
    <name type="scientific">Ancylostoma duodenale</name>
    <dbReference type="NCBI Taxonomy" id="51022"/>
    <lineage>
        <taxon>Eukaryota</taxon>
        <taxon>Metazoa</taxon>
        <taxon>Ecdysozoa</taxon>
        <taxon>Nematoda</taxon>
        <taxon>Chromadorea</taxon>
        <taxon>Rhabditida</taxon>
        <taxon>Rhabditina</taxon>
        <taxon>Rhabditomorpha</taxon>
        <taxon>Strongyloidea</taxon>
        <taxon>Ancylostomatidae</taxon>
        <taxon>Ancylostomatinae</taxon>
        <taxon>Ancylostoma</taxon>
    </lineage>
</organism>
<dbReference type="GO" id="GO:0005739">
    <property type="term" value="C:mitochondrion"/>
    <property type="evidence" value="ECO:0007669"/>
    <property type="project" value="TreeGrafter"/>
</dbReference>
<keyword evidence="8" id="KW-1185">Reference proteome</keyword>
<dbReference type="OrthoDB" id="2067at2759"/>
<dbReference type="InterPro" id="IPR050055">
    <property type="entry name" value="EF-Tu_GTPase"/>
</dbReference>
<dbReference type="Gene3D" id="2.40.30.10">
    <property type="entry name" value="Translation factors"/>
    <property type="match status" value="1"/>
</dbReference>
<evidence type="ECO:0000256" key="3">
    <source>
        <dbReference type="ARBA" id="ARBA00022917"/>
    </source>
</evidence>
<evidence type="ECO:0000256" key="4">
    <source>
        <dbReference type="ARBA" id="ARBA00023128"/>
    </source>
</evidence>
<protein>
    <submittedName>
        <fullName evidence="7">Elongation factor Tu domain 2</fullName>
    </submittedName>
</protein>